<dbReference type="GO" id="GO:0005525">
    <property type="term" value="F:GTP binding"/>
    <property type="evidence" value="ECO:0007669"/>
    <property type="project" value="UniProtKB-KW"/>
</dbReference>
<evidence type="ECO:0000256" key="7">
    <source>
        <dbReference type="ARBA" id="ARBA00023288"/>
    </source>
</evidence>
<keyword evidence="5" id="KW-0342">GTP-binding</keyword>
<dbReference type="WBParaSite" id="SVE_0620300.1">
    <property type="protein sequence ID" value="SVE_0620300.1"/>
    <property type="gene ID" value="SVE_0620300"/>
</dbReference>
<evidence type="ECO:0000256" key="1">
    <source>
        <dbReference type="ARBA" id="ARBA00004193"/>
    </source>
</evidence>
<dbReference type="STRING" id="75913.A0A0K0FBJ2"/>
<evidence type="ECO:0000256" key="6">
    <source>
        <dbReference type="ARBA" id="ARBA00023136"/>
    </source>
</evidence>
<dbReference type="Pfam" id="PF00071">
    <property type="entry name" value="Ras"/>
    <property type="match status" value="1"/>
</dbReference>
<dbReference type="Gene3D" id="3.40.50.300">
    <property type="entry name" value="P-loop containing nucleotide triphosphate hydrolases"/>
    <property type="match status" value="1"/>
</dbReference>
<dbReference type="GO" id="GO:0005886">
    <property type="term" value="C:plasma membrane"/>
    <property type="evidence" value="ECO:0007669"/>
    <property type="project" value="UniProtKB-SubCell"/>
</dbReference>
<dbReference type="InterPro" id="IPR052236">
    <property type="entry name" value="Small_GTPase_RasD"/>
</dbReference>
<keyword evidence="3" id="KW-0488">Methylation</keyword>
<dbReference type="InterPro" id="IPR027417">
    <property type="entry name" value="P-loop_NTPase"/>
</dbReference>
<organism evidence="10 11">
    <name type="scientific">Strongyloides venezuelensis</name>
    <name type="common">Threadworm</name>
    <dbReference type="NCBI Taxonomy" id="75913"/>
    <lineage>
        <taxon>Eukaryota</taxon>
        <taxon>Metazoa</taxon>
        <taxon>Ecdysozoa</taxon>
        <taxon>Nematoda</taxon>
        <taxon>Chromadorea</taxon>
        <taxon>Rhabditida</taxon>
        <taxon>Tylenchina</taxon>
        <taxon>Panagrolaimomorpha</taxon>
        <taxon>Strongyloidoidea</taxon>
        <taxon>Strongyloididae</taxon>
        <taxon>Strongyloides</taxon>
    </lineage>
</organism>
<dbReference type="GO" id="GO:0003924">
    <property type="term" value="F:GTPase activity"/>
    <property type="evidence" value="ECO:0007669"/>
    <property type="project" value="InterPro"/>
</dbReference>
<dbReference type="SUPFAM" id="SSF52540">
    <property type="entry name" value="P-loop containing nucleoside triphosphate hydrolases"/>
    <property type="match status" value="1"/>
</dbReference>
<dbReference type="PROSITE" id="PS51421">
    <property type="entry name" value="RAS"/>
    <property type="match status" value="1"/>
</dbReference>
<keyword evidence="2" id="KW-1003">Cell membrane</keyword>
<dbReference type="FunFam" id="3.40.50.300:FF:000475">
    <property type="entry name" value="GTP-binding protein Rhes"/>
    <property type="match status" value="1"/>
</dbReference>
<evidence type="ECO:0000256" key="9">
    <source>
        <dbReference type="ARBA" id="ARBA00038061"/>
    </source>
</evidence>
<evidence type="ECO:0000256" key="8">
    <source>
        <dbReference type="ARBA" id="ARBA00023289"/>
    </source>
</evidence>
<dbReference type="PROSITE" id="PS51419">
    <property type="entry name" value="RAB"/>
    <property type="match status" value="1"/>
</dbReference>
<dbReference type="SMART" id="SM00176">
    <property type="entry name" value="RAN"/>
    <property type="match status" value="1"/>
</dbReference>
<dbReference type="NCBIfam" id="TIGR00231">
    <property type="entry name" value="small_GTP"/>
    <property type="match status" value="1"/>
</dbReference>
<keyword evidence="6" id="KW-0472">Membrane</keyword>
<dbReference type="PANTHER" id="PTHR46149:SF7">
    <property type="entry name" value="GTP-BINDING PROTEIN DI-RAS2"/>
    <property type="match status" value="1"/>
</dbReference>
<dbReference type="SMART" id="SM00175">
    <property type="entry name" value="RAB"/>
    <property type="match status" value="1"/>
</dbReference>
<keyword evidence="10" id="KW-1185">Reference proteome</keyword>
<dbReference type="InterPro" id="IPR001806">
    <property type="entry name" value="Small_GTPase"/>
</dbReference>
<comment type="similarity">
    <text evidence="9">Belongs to the small GTPase superfamily. RasD family.</text>
</comment>
<sequence length="312" mass="35001">MTENSKYRLVVLGSSKVGKTSIIRRYLYREFSEKYKETVEDLHSRRFMIHGSELNLDILDTNFNFPDMRKVAISSASAFMIVFSVDNVQSFKEMSDLWNEITSIRSNISNIPTVFVGNKSDMESKKIFEATANAWVSRLNSKVKYIESSAKNNVNIVKIFKSLLDLSGFESKALAEQVELQNAALDVKAHNSGGFLKRVGSTKRSNQEGKAIEKVVCEGTATPIVALTTQLSTPTLGITGDLNMLRRNCSLRINPGKEKYNKDINKLSENDSKAISRSGSIIRRTKHLSLKVRKSNDRTLAQQIDESDCIIS</sequence>
<comment type="subcellular location">
    <subcellularLocation>
        <location evidence="1">Cell membrane</location>
        <topology evidence="1">Lipid-anchor</topology>
    </subcellularLocation>
</comment>
<reference evidence="11" key="2">
    <citation type="submission" date="2015-08" db="UniProtKB">
        <authorList>
            <consortium name="WormBaseParasite"/>
        </authorList>
    </citation>
    <scope>IDENTIFICATION</scope>
</reference>
<evidence type="ECO:0000256" key="4">
    <source>
        <dbReference type="ARBA" id="ARBA00022741"/>
    </source>
</evidence>
<keyword evidence="8" id="KW-0636">Prenylation</keyword>
<evidence type="ECO:0000313" key="10">
    <source>
        <dbReference type="Proteomes" id="UP000035680"/>
    </source>
</evidence>
<reference evidence="10" key="1">
    <citation type="submission" date="2014-07" db="EMBL/GenBank/DDBJ databases">
        <authorList>
            <person name="Martin A.A"/>
            <person name="De Silva N."/>
        </authorList>
    </citation>
    <scope>NUCLEOTIDE SEQUENCE</scope>
</reference>
<evidence type="ECO:0000256" key="5">
    <source>
        <dbReference type="ARBA" id="ARBA00023134"/>
    </source>
</evidence>
<evidence type="ECO:0000313" key="11">
    <source>
        <dbReference type="WBParaSite" id="SVE_0620300.1"/>
    </source>
</evidence>
<accession>A0A0K0FBJ2</accession>
<dbReference type="InterPro" id="IPR005225">
    <property type="entry name" value="Small_GTP-bd"/>
</dbReference>
<keyword evidence="4" id="KW-0547">Nucleotide-binding</keyword>
<keyword evidence="7" id="KW-0449">Lipoprotein</keyword>
<proteinExistence type="inferred from homology"/>
<evidence type="ECO:0000256" key="3">
    <source>
        <dbReference type="ARBA" id="ARBA00022481"/>
    </source>
</evidence>
<dbReference type="SMART" id="SM00174">
    <property type="entry name" value="RHO"/>
    <property type="match status" value="1"/>
</dbReference>
<dbReference type="AlphaFoldDB" id="A0A0K0FBJ2"/>
<dbReference type="SMART" id="SM00173">
    <property type="entry name" value="RAS"/>
    <property type="match status" value="1"/>
</dbReference>
<name>A0A0K0FBJ2_STRVS</name>
<dbReference type="Proteomes" id="UP000035680">
    <property type="component" value="Unassembled WGS sequence"/>
</dbReference>
<dbReference type="PRINTS" id="PR00449">
    <property type="entry name" value="RASTRNSFRMNG"/>
</dbReference>
<evidence type="ECO:0000256" key="2">
    <source>
        <dbReference type="ARBA" id="ARBA00022475"/>
    </source>
</evidence>
<dbReference type="PANTHER" id="PTHR46149">
    <property type="entry name" value="MIP08469P"/>
    <property type="match status" value="1"/>
</dbReference>
<protein>
    <submittedName>
        <fullName evidence="11">P-loop containing nucleoside triphosphate hydrolase protein</fullName>
    </submittedName>
</protein>